<keyword evidence="2" id="KW-1185">Reference proteome</keyword>
<accession>A0A026WMZ6</accession>
<dbReference type="EMBL" id="KK107152">
    <property type="protein sequence ID" value="EZA57021.1"/>
    <property type="molecule type" value="Genomic_DNA"/>
</dbReference>
<protein>
    <submittedName>
        <fullName evidence="1">Uncharacterized protein</fullName>
    </submittedName>
</protein>
<dbReference type="Proteomes" id="UP000053097">
    <property type="component" value="Unassembled WGS sequence"/>
</dbReference>
<reference evidence="1 2" key="1">
    <citation type="journal article" date="2014" name="Curr. Biol.">
        <title>The genome of the clonal raider ant Cerapachys biroi.</title>
        <authorList>
            <person name="Oxley P.R."/>
            <person name="Ji L."/>
            <person name="Fetter-Pruneda I."/>
            <person name="McKenzie S.K."/>
            <person name="Li C."/>
            <person name="Hu H."/>
            <person name="Zhang G."/>
            <person name="Kronauer D.J."/>
        </authorList>
    </citation>
    <scope>NUCLEOTIDE SEQUENCE [LARGE SCALE GENOMIC DNA]</scope>
</reference>
<organism evidence="1 2">
    <name type="scientific">Ooceraea biroi</name>
    <name type="common">Clonal raider ant</name>
    <name type="synonym">Cerapachys biroi</name>
    <dbReference type="NCBI Taxonomy" id="2015173"/>
    <lineage>
        <taxon>Eukaryota</taxon>
        <taxon>Metazoa</taxon>
        <taxon>Ecdysozoa</taxon>
        <taxon>Arthropoda</taxon>
        <taxon>Hexapoda</taxon>
        <taxon>Insecta</taxon>
        <taxon>Pterygota</taxon>
        <taxon>Neoptera</taxon>
        <taxon>Endopterygota</taxon>
        <taxon>Hymenoptera</taxon>
        <taxon>Apocrita</taxon>
        <taxon>Aculeata</taxon>
        <taxon>Formicoidea</taxon>
        <taxon>Formicidae</taxon>
        <taxon>Dorylinae</taxon>
        <taxon>Ooceraea</taxon>
    </lineage>
</organism>
<proteinExistence type="predicted"/>
<gene>
    <name evidence="1" type="ORF">X777_01627</name>
</gene>
<evidence type="ECO:0000313" key="2">
    <source>
        <dbReference type="Proteomes" id="UP000053097"/>
    </source>
</evidence>
<dbReference type="AlphaFoldDB" id="A0A026WMZ6"/>
<name>A0A026WMZ6_OOCBI</name>
<sequence length="87" mass="10209">MTDIGIRGWLEKWLIRTTKRYKFASWDMMLHDDFAVLNFFAGDNSMQRETFGNVGGAYFLLVRRQQSIIRKGNTTKAFAIRKRRTSA</sequence>
<evidence type="ECO:0000313" key="1">
    <source>
        <dbReference type="EMBL" id="EZA57021.1"/>
    </source>
</evidence>